<proteinExistence type="predicted"/>
<dbReference type="AlphaFoldDB" id="A0A080WTW1"/>
<dbReference type="Gene3D" id="1.10.510.10">
    <property type="entry name" value="Transferase(Phosphotransferase) domain 1"/>
    <property type="match status" value="1"/>
</dbReference>
<keyword evidence="1" id="KW-0418">Kinase</keyword>
<accession>A0A080WTW1</accession>
<dbReference type="GeneID" id="71777423"/>
<keyword evidence="1" id="KW-0808">Transferase</keyword>
<dbReference type="InterPro" id="IPR011009">
    <property type="entry name" value="Kinase-like_dom_sf"/>
</dbReference>
<gene>
    <name evidence="1" type="ORF">TERG_12151</name>
</gene>
<dbReference type="SUPFAM" id="SSF56112">
    <property type="entry name" value="Protein kinase-like (PK-like)"/>
    <property type="match status" value="1"/>
</dbReference>
<organism evidence="1 2">
    <name type="scientific">Trichophyton rubrum (strain ATCC MYA-4607 / CBS 118892)</name>
    <name type="common">Athlete's foot fungus</name>
    <dbReference type="NCBI Taxonomy" id="559305"/>
    <lineage>
        <taxon>Eukaryota</taxon>
        <taxon>Fungi</taxon>
        <taxon>Dikarya</taxon>
        <taxon>Ascomycota</taxon>
        <taxon>Pezizomycotina</taxon>
        <taxon>Eurotiomycetes</taxon>
        <taxon>Eurotiomycetidae</taxon>
        <taxon>Onygenales</taxon>
        <taxon>Arthrodermataceae</taxon>
        <taxon>Trichophyton</taxon>
    </lineage>
</organism>
<dbReference type="Proteomes" id="UP000008864">
    <property type="component" value="Unassembled WGS sequence"/>
</dbReference>
<dbReference type="HOGENOM" id="CLU_1866553_0_0_1"/>
<dbReference type="EMBL" id="GG700651">
    <property type="protein sequence ID" value="KFL61608.1"/>
    <property type="molecule type" value="Genomic_DNA"/>
</dbReference>
<reference evidence="2" key="1">
    <citation type="journal article" date="2012" name="MBio">
        <title>Comparative genome analysis of Trichophyton rubrum and related dermatophytes reveals candidate genes involved in infection.</title>
        <authorList>
            <person name="Martinez D.A."/>
            <person name="Oliver B.G."/>
            <person name="Graeser Y."/>
            <person name="Goldberg J.M."/>
            <person name="Li W."/>
            <person name="Martinez-Rossi N.M."/>
            <person name="Monod M."/>
            <person name="Shelest E."/>
            <person name="Barton R.C."/>
            <person name="Birch E."/>
            <person name="Brakhage A.A."/>
            <person name="Chen Z."/>
            <person name="Gurr S.J."/>
            <person name="Heiman D."/>
            <person name="Heitman J."/>
            <person name="Kosti I."/>
            <person name="Rossi A."/>
            <person name="Saif S."/>
            <person name="Samalova M."/>
            <person name="Saunders C.W."/>
            <person name="Shea T."/>
            <person name="Summerbell R.C."/>
            <person name="Xu J."/>
            <person name="Young S."/>
            <person name="Zeng Q."/>
            <person name="Birren B.W."/>
            <person name="Cuomo C.A."/>
            <person name="White T.C."/>
        </authorList>
    </citation>
    <scope>NUCLEOTIDE SEQUENCE [LARGE SCALE GENOMIC DNA]</scope>
    <source>
        <strain evidence="2">ATCC MYA-4607 / CBS 118892</strain>
    </source>
</reference>
<dbReference type="STRING" id="559305.A0A080WTW1"/>
<sequence>MMKRHLLLVREAEKQRENIRRWLSPDGIGHRNFSSNYVAIPRRLTFGVLGKISPSYPNVSIVDIQNANYRDRCVFGEMFKGKPILAGTSDLNQAQLIFNLVGSPTEENMPGWSSLPGAEPIRSFGFKRPTLATVFHE</sequence>
<evidence type="ECO:0000313" key="2">
    <source>
        <dbReference type="Proteomes" id="UP000008864"/>
    </source>
</evidence>
<dbReference type="OrthoDB" id="4207437at2759"/>
<evidence type="ECO:0000313" key="1">
    <source>
        <dbReference type="EMBL" id="KFL61608.1"/>
    </source>
</evidence>
<dbReference type="GO" id="GO:0016301">
    <property type="term" value="F:kinase activity"/>
    <property type="evidence" value="ECO:0007669"/>
    <property type="project" value="UniProtKB-KW"/>
</dbReference>
<protein>
    <submittedName>
        <fullName evidence="1">Serine/threonine-protein kinase bur1</fullName>
    </submittedName>
</protein>
<dbReference type="InParanoid" id="A0A080WTW1"/>
<dbReference type="VEuPathDB" id="FungiDB:TERG_12151"/>
<name>A0A080WTW1_TRIRC</name>
<keyword evidence="2" id="KW-1185">Reference proteome</keyword>
<dbReference type="RefSeq" id="XP_047606300.1">
    <property type="nucleotide sequence ID" value="XM_047751152.1"/>
</dbReference>